<proteinExistence type="predicted"/>
<dbReference type="EMBL" id="JAINUF010000004">
    <property type="protein sequence ID" value="KAJ8364704.1"/>
    <property type="molecule type" value="Genomic_DNA"/>
</dbReference>
<name>A0A9Q1FRF5_SYNKA</name>
<sequence length="74" mass="8278">MNKLASLSPLWTQHKAGIAWKTLEGRQQEIPLEVALLHIVGSRNPAPKGIVRLLDWFKLPKEVLLVLEQPVSSS</sequence>
<comment type="caution">
    <text evidence="1">The sequence shown here is derived from an EMBL/GenBank/DDBJ whole genome shotgun (WGS) entry which is preliminary data.</text>
</comment>
<protein>
    <submittedName>
        <fullName evidence="1">Uncharacterized protein</fullName>
    </submittedName>
</protein>
<dbReference type="Proteomes" id="UP001152622">
    <property type="component" value="Chromosome 4"/>
</dbReference>
<evidence type="ECO:0000313" key="1">
    <source>
        <dbReference type="EMBL" id="KAJ8364704.1"/>
    </source>
</evidence>
<keyword evidence="2" id="KW-1185">Reference proteome</keyword>
<accession>A0A9Q1FRF5</accession>
<dbReference type="Gene3D" id="3.30.200.20">
    <property type="entry name" value="Phosphorylase Kinase, domain 1"/>
    <property type="match status" value="1"/>
</dbReference>
<evidence type="ECO:0000313" key="2">
    <source>
        <dbReference type="Proteomes" id="UP001152622"/>
    </source>
</evidence>
<dbReference type="OrthoDB" id="8596411at2759"/>
<organism evidence="1 2">
    <name type="scientific">Synaphobranchus kaupii</name>
    <name type="common">Kaup's arrowtooth eel</name>
    <dbReference type="NCBI Taxonomy" id="118154"/>
    <lineage>
        <taxon>Eukaryota</taxon>
        <taxon>Metazoa</taxon>
        <taxon>Chordata</taxon>
        <taxon>Craniata</taxon>
        <taxon>Vertebrata</taxon>
        <taxon>Euteleostomi</taxon>
        <taxon>Actinopterygii</taxon>
        <taxon>Neopterygii</taxon>
        <taxon>Teleostei</taxon>
        <taxon>Anguilliformes</taxon>
        <taxon>Synaphobranchidae</taxon>
        <taxon>Synaphobranchus</taxon>
    </lineage>
</organism>
<reference evidence="1" key="1">
    <citation type="journal article" date="2023" name="Science">
        <title>Genome structures resolve the early diversification of teleost fishes.</title>
        <authorList>
            <person name="Parey E."/>
            <person name="Louis A."/>
            <person name="Montfort J."/>
            <person name="Bouchez O."/>
            <person name="Roques C."/>
            <person name="Iampietro C."/>
            <person name="Lluch J."/>
            <person name="Castinel A."/>
            <person name="Donnadieu C."/>
            <person name="Desvignes T."/>
            <person name="Floi Bucao C."/>
            <person name="Jouanno E."/>
            <person name="Wen M."/>
            <person name="Mejri S."/>
            <person name="Dirks R."/>
            <person name="Jansen H."/>
            <person name="Henkel C."/>
            <person name="Chen W.J."/>
            <person name="Zahm M."/>
            <person name="Cabau C."/>
            <person name="Klopp C."/>
            <person name="Thompson A.W."/>
            <person name="Robinson-Rechavi M."/>
            <person name="Braasch I."/>
            <person name="Lecointre G."/>
            <person name="Bobe J."/>
            <person name="Postlethwait J.H."/>
            <person name="Berthelot C."/>
            <person name="Roest Crollius H."/>
            <person name="Guiguen Y."/>
        </authorList>
    </citation>
    <scope>NUCLEOTIDE SEQUENCE</scope>
    <source>
        <strain evidence="1">WJC10195</strain>
    </source>
</reference>
<gene>
    <name evidence="1" type="ORF">SKAU_G00135350</name>
</gene>
<dbReference type="AlphaFoldDB" id="A0A9Q1FRF5"/>